<evidence type="ECO:0000313" key="1">
    <source>
        <dbReference type="EMBL" id="GJD78551.1"/>
    </source>
</evidence>
<gene>
    <name evidence="1" type="ORF">NBEOAGPD_1768</name>
</gene>
<keyword evidence="2" id="KW-1185">Reference proteome</keyword>
<reference evidence="1" key="1">
    <citation type="journal article" date="2016" name="Front. Microbiol.">
        <title>Genome Sequence of the Piezophilic, Mesophilic Sulfate-Reducing Bacterium Desulfovibrio indicus J2T.</title>
        <authorList>
            <person name="Cao J."/>
            <person name="Maignien L."/>
            <person name="Shao Z."/>
            <person name="Alain K."/>
            <person name="Jebbar M."/>
        </authorList>
    </citation>
    <scope>NUCLEOTIDE SEQUENCE</scope>
    <source>
        <strain evidence="1">NBRC 103626</strain>
    </source>
</reference>
<dbReference type="RefSeq" id="WP_238302244.1">
    <property type="nucleotide sequence ID" value="NZ_BPQM01000036.1"/>
</dbReference>
<evidence type="ECO:0000313" key="2">
    <source>
        <dbReference type="Proteomes" id="UP001055108"/>
    </source>
</evidence>
<dbReference type="EMBL" id="BPQM01000036">
    <property type="protein sequence ID" value="GJD78551.1"/>
    <property type="molecule type" value="Genomic_DNA"/>
</dbReference>
<organism evidence="1 2">
    <name type="scientific">Methylobacterium gregans</name>
    <dbReference type="NCBI Taxonomy" id="374424"/>
    <lineage>
        <taxon>Bacteria</taxon>
        <taxon>Pseudomonadati</taxon>
        <taxon>Pseudomonadota</taxon>
        <taxon>Alphaproteobacteria</taxon>
        <taxon>Hyphomicrobiales</taxon>
        <taxon>Methylobacteriaceae</taxon>
        <taxon>Methylobacterium</taxon>
    </lineage>
</organism>
<dbReference type="Proteomes" id="UP001055108">
    <property type="component" value="Unassembled WGS sequence"/>
</dbReference>
<protein>
    <submittedName>
        <fullName evidence="1">Uncharacterized protein</fullName>
    </submittedName>
</protein>
<accession>A0AA37HN92</accession>
<comment type="caution">
    <text evidence="1">The sequence shown here is derived from an EMBL/GenBank/DDBJ whole genome shotgun (WGS) entry which is preliminary data.</text>
</comment>
<sequence>MRRPVTYSIVDCPDGRFAVVAISASGTAYRRDGFMTLADAESCAEGLSAIMAVCGTPLTRQDGGGTWTCPGFPSGLIRRSF</sequence>
<reference evidence="1" key="2">
    <citation type="submission" date="2021-08" db="EMBL/GenBank/DDBJ databases">
        <authorList>
            <person name="Tani A."/>
            <person name="Ola A."/>
            <person name="Ogura Y."/>
            <person name="Katsura K."/>
            <person name="Hayashi T."/>
        </authorList>
    </citation>
    <scope>NUCLEOTIDE SEQUENCE</scope>
    <source>
        <strain evidence="1">NBRC 103626</strain>
    </source>
</reference>
<dbReference type="AlphaFoldDB" id="A0AA37HN92"/>
<proteinExistence type="predicted"/>
<name>A0AA37HN92_9HYPH</name>